<dbReference type="EMBL" id="SHDO01000036">
    <property type="protein sequence ID" value="MBX6982864.1"/>
    <property type="molecule type" value="Genomic_DNA"/>
</dbReference>
<organism evidence="2 3">
    <name type="scientific">Providencia rettgeri</name>
    <dbReference type="NCBI Taxonomy" id="587"/>
    <lineage>
        <taxon>Bacteria</taxon>
        <taxon>Pseudomonadati</taxon>
        <taxon>Pseudomonadota</taxon>
        <taxon>Gammaproteobacteria</taxon>
        <taxon>Enterobacterales</taxon>
        <taxon>Morganellaceae</taxon>
        <taxon>Providencia</taxon>
    </lineage>
</organism>
<dbReference type="Gene3D" id="1.25.40.10">
    <property type="entry name" value="Tetratricopeptide repeat domain"/>
    <property type="match status" value="1"/>
</dbReference>
<dbReference type="SMART" id="SM00671">
    <property type="entry name" value="SEL1"/>
    <property type="match status" value="2"/>
</dbReference>
<dbReference type="InterPro" id="IPR006597">
    <property type="entry name" value="Sel1-like"/>
</dbReference>
<comment type="caution">
    <text evidence="2">The sequence shown here is derived from an EMBL/GenBank/DDBJ whole genome shotgun (WGS) entry which is preliminary data.</text>
</comment>
<dbReference type="SUPFAM" id="SSF81901">
    <property type="entry name" value="HCP-like"/>
    <property type="match status" value="1"/>
</dbReference>
<evidence type="ECO:0000313" key="3">
    <source>
        <dbReference type="Proteomes" id="UP000824410"/>
    </source>
</evidence>
<reference evidence="2" key="1">
    <citation type="submission" date="2019-02" db="EMBL/GenBank/DDBJ databases">
        <title>Genomic characterization of isolates from hospital effluents in KZN, South Africa.</title>
        <authorList>
            <person name="Ntshobeni N."/>
            <person name="Allam M."/>
            <person name="Ismail A."/>
            <person name="Amoako D."/>
            <person name="Essack S."/>
            <person name="Chenia H."/>
        </authorList>
    </citation>
    <scope>NUCLEOTIDE SEQUENCE</scope>
    <source>
        <strain evidence="2">AFE97_S1</strain>
    </source>
</reference>
<dbReference type="AlphaFoldDB" id="A0AAP2NY14"/>
<proteinExistence type="predicted"/>
<accession>A0AAP2NY14</accession>
<sequence>MIIRKSKMRNSILCLFLLLWGSIATAEILSEDDKLSQKLIDAEDTSYTAIEWQNFAEQGNKVAQAQYGLMLMKGDRVKKNCSLAKTYLGKSSEQNFHLGYAGMAILYVDGCGVEKSLSKAKDYLIKACINGWEPGCKKYKEI</sequence>
<dbReference type="Pfam" id="PF08238">
    <property type="entry name" value="Sel1"/>
    <property type="match status" value="2"/>
</dbReference>
<feature type="chain" id="PRO_5044474928" evidence="1">
    <location>
        <begin position="27"/>
        <end position="142"/>
    </location>
</feature>
<protein>
    <submittedName>
        <fullName evidence="2">Sel1 repeat family protein</fullName>
    </submittedName>
</protein>
<name>A0AAP2NY14_PRORE</name>
<gene>
    <name evidence="2" type="ORF">EX242_21730</name>
</gene>
<keyword evidence="1" id="KW-0732">Signal</keyword>
<dbReference type="Proteomes" id="UP000824410">
    <property type="component" value="Unassembled WGS sequence"/>
</dbReference>
<evidence type="ECO:0000313" key="2">
    <source>
        <dbReference type="EMBL" id="MBX6982864.1"/>
    </source>
</evidence>
<evidence type="ECO:0000256" key="1">
    <source>
        <dbReference type="SAM" id="SignalP"/>
    </source>
</evidence>
<feature type="signal peptide" evidence="1">
    <location>
        <begin position="1"/>
        <end position="26"/>
    </location>
</feature>
<dbReference type="RefSeq" id="WP_131681039.1">
    <property type="nucleotide sequence ID" value="NZ_SHCZ01000051.1"/>
</dbReference>
<dbReference type="InterPro" id="IPR011990">
    <property type="entry name" value="TPR-like_helical_dom_sf"/>
</dbReference>